<name>A0AAD2DAR3_EUPCR</name>
<dbReference type="EMBL" id="CAMPGE010029868">
    <property type="protein sequence ID" value="CAI2387352.1"/>
    <property type="molecule type" value="Genomic_DNA"/>
</dbReference>
<reference evidence="2" key="1">
    <citation type="submission" date="2023-07" db="EMBL/GenBank/DDBJ databases">
        <authorList>
            <consortium name="AG Swart"/>
            <person name="Singh M."/>
            <person name="Singh A."/>
            <person name="Seah K."/>
            <person name="Emmerich C."/>
        </authorList>
    </citation>
    <scope>NUCLEOTIDE SEQUENCE</scope>
    <source>
        <strain evidence="2">DP1</strain>
    </source>
</reference>
<keyword evidence="3" id="KW-1185">Reference proteome</keyword>
<evidence type="ECO:0000313" key="2">
    <source>
        <dbReference type="EMBL" id="CAI2387352.1"/>
    </source>
</evidence>
<feature type="region of interest" description="Disordered" evidence="1">
    <location>
        <begin position="231"/>
        <end position="264"/>
    </location>
</feature>
<dbReference type="Proteomes" id="UP001295684">
    <property type="component" value="Unassembled WGS sequence"/>
</dbReference>
<feature type="compositionally biased region" description="Polar residues" evidence="1">
    <location>
        <begin position="253"/>
        <end position="264"/>
    </location>
</feature>
<organism evidence="2 3">
    <name type="scientific">Euplotes crassus</name>
    <dbReference type="NCBI Taxonomy" id="5936"/>
    <lineage>
        <taxon>Eukaryota</taxon>
        <taxon>Sar</taxon>
        <taxon>Alveolata</taxon>
        <taxon>Ciliophora</taxon>
        <taxon>Intramacronucleata</taxon>
        <taxon>Spirotrichea</taxon>
        <taxon>Hypotrichia</taxon>
        <taxon>Euplotida</taxon>
        <taxon>Euplotidae</taxon>
        <taxon>Moneuplotes</taxon>
    </lineage>
</organism>
<evidence type="ECO:0000256" key="1">
    <source>
        <dbReference type="SAM" id="MobiDB-lite"/>
    </source>
</evidence>
<feature type="compositionally biased region" description="Low complexity" evidence="1">
    <location>
        <begin position="239"/>
        <end position="251"/>
    </location>
</feature>
<comment type="caution">
    <text evidence="2">The sequence shown here is derived from an EMBL/GenBank/DDBJ whole genome shotgun (WGS) entry which is preliminary data.</text>
</comment>
<feature type="region of interest" description="Disordered" evidence="1">
    <location>
        <begin position="198"/>
        <end position="218"/>
    </location>
</feature>
<accession>A0AAD2DAR3</accession>
<evidence type="ECO:0000313" key="3">
    <source>
        <dbReference type="Proteomes" id="UP001295684"/>
    </source>
</evidence>
<protein>
    <submittedName>
        <fullName evidence="2">Uncharacterized protein</fullName>
    </submittedName>
</protein>
<feature type="region of interest" description="Disordered" evidence="1">
    <location>
        <begin position="96"/>
        <end position="120"/>
    </location>
</feature>
<proteinExistence type="predicted"/>
<gene>
    <name evidence="2" type="ORF">ECRASSUSDP1_LOCUS28982</name>
</gene>
<dbReference type="AlphaFoldDB" id="A0AAD2DAR3"/>
<feature type="region of interest" description="Disordered" evidence="1">
    <location>
        <begin position="21"/>
        <end position="43"/>
    </location>
</feature>
<sequence>MNSHSRNIIVSEFRDTSLTETYKDQTSKQTTQVDPSFTPKKHNATKTRRLINIDQRKLTRGSRPISKELKNSNLECDLKPIRGEFLYENEEATKSVSNPSFNPRISTSNAKRSHFRSTSQPIEPELIKKCHKPNLNAFKYYRQSCNPIYMEDGKEKRNRAFYGSLRTAKKAIQNRKPSEVISSKLLPLKSCRRIRKPATRSYSNNIRNKRQDSTKQLNQDLLYDNINLNKNRVKRKSSQRSSQKSLSRLSKPNPKSNNTKSTFYNRKSNTAMYTDHFVHSANQKIEEFKKDKRIIDAIKDFVQKRGLKQRNISDEEINSDITKIRDSKVLNYNKYNEPTFHILENITKAKPIYASKAKLEDNSRNKPCSVINLTEFHNNSNQSGNSSKITRFNNDATPCSITPSMKELYRPKLSLPMDTKETEEPLQKYWMSKRSVKSGFTQKVFQAINTTKQGIFVSGFRVNKCRQNMAQKNIRRLKLDNLDHPND</sequence>